<dbReference type="Proteomes" id="UP000198635">
    <property type="component" value="Unassembled WGS sequence"/>
</dbReference>
<reference evidence="2" key="1">
    <citation type="submission" date="2016-10" db="EMBL/GenBank/DDBJ databases">
        <authorList>
            <person name="Varghese N."/>
            <person name="Submissions S."/>
        </authorList>
    </citation>
    <scope>NUCLEOTIDE SEQUENCE [LARGE SCALE GENOMIC DNA]</scope>
    <source>
        <strain evidence="2">DSM 5918</strain>
    </source>
</reference>
<gene>
    <name evidence="1" type="ORF">SAMN04488082_10452</name>
</gene>
<protein>
    <submittedName>
        <fullName evidence="1">Uncharacterized protein</fullName>
    </submittedName>
</protein>
<proteinExistence type="predicted"/>
<evidence type="ECO:0000313" key="1">
    <source>
        <dbReference type="EMBL" id="SFJ54611.1"/>
    </source>
</evidence>
<dbReference type="STRING" id="52560.SAMN04488082_10452"/>
<keyword evidence="2" id="KW-1185">Reference proteome</keyword>
<dbReference type="EMBL" id="FORX01000004">
    <property type="protein sequence ID" value="SFJ54611.1"/>
    <property type="molecule type" value="Genomic_DNA"/>
</dbReference>
<name>A0A1I3SAP5_9BACT</name>
<dbReference type="AlphaFoldDB" id="A0A1I3SAP5"/>
<accession>A0A1I3SAP5</accession>
<evidence type="ECO:0000313" key="2">
    <source>
        <dbReference type="Proteomes" id="UP000198635"/>
    </source>
</evidence>
<organism evidence="1 2">
    <name type="scientific">Desulfomicrobium apsheronum</name>
    <dbReference type="NCBI Taxonomy" id="52560"/>
    <lineage>
        <taxon>Bacteria</taxon>
        <taxon>Pseudomonadati</taxon>
        <taxon>Thermodesulfobacteriota</taxon>
        <taxon>Desulfovibrionia</taxon>
        <taxon>Desulfovibrionales</taxon>
        <taxon>Desulfomicrobiaceae</taxon>
        <taxon>Desulfomicrobium</taxon>
    </lineage>
</organism>
<sequence length="51" mass="5750">MEIVRRLFNGAECKFCLLPSSFLAIAVSRINVPDFNLSCDKYILCHTGVML</sequence>